<dbReference type="Pfam" id="PF00084">
    <property type="entry name" value="Sushi"/>
    <property type="match status" value="3"/>
</dbReference>
<dbReference type="GO" id="GO:0005615">
    <property type="term" value="C:extracellular space"/>
    <property type="evidence" value="ECO:0007669"/>
    <property type="project" value="TreeGrafter"/>
</dbReference>
<dbReference type="PROSITE" id="PS50923">
    <property type="entry name" value="SUSHI"/>
    <property type="match status" value="2"/>
</dbReference>
<evidence type="ECO:0000313" key="8">
    <source>
        <dbReference type="RefSeq" id="XP_008293942.1"/>
    </source>
</evidence>
<dbReference type="GO" id="GO:0006956">
    <property type="term" value="P:complement activation"/>
    <property type="evidence" value="ECO:0007669"/>
    <property type="project" value="TreeGrafter"/>
</dbReference>
<keyword evidence="2 5" id="KW-0732">Signal</keyword>
<evidence type="ECO:0000256" key="5">
    <source>
        <dbReference type="SAM" id="SignalP"/>
    </source>
</evidence>
<keyword evidence="7" id="KW-1185">Reference proteome</keyword>
<dbReference type="Gene3D" id="2.10.70.10">
    <property type="entry name" value="Complement Module, domain 1"/>
    <property type="match status" value="4"/>
</dbReference>
<reference evidence="8" key="1">
    <citation type="submission" date="2025-08" db="UniProtKB">
        <authorList>
            <consortium name="RefSeq"/>
        </authorList>
    </citation>
    <scope>IDENTIFICATION</scope>
</reference>
<evidence type="ECO:0000256" key="2">
    <source>
        <dbReference type="ARBA" id="ARBA00022729"/>
    </source>
</evidence>
<keyword evidence="1 4" id="KW-0768">Sushi</keyword>
<feature type="non-terminal residue" evidence="8">
    <location>
        <position position="262"/>
    </location>
</feature>
<comment type="caution">
    <text evidence="4">Lacks conserved residue(s) required for the propagation of feature annotation.</text>
</comment>
<dbReference type="CTD" id="559122"/>
<evidence type="ECO:0000259" key="6">
    <source>
        <dbReference type="PROSITE" id="PS50923"/>
    </source>
</evidence>
<feature type="disulfide bond" evidence="4">
    <location>
        <begin position="177"/>
        <end position="204"/>
    </location>
</feature>
<accession>A0A9Y4KK95</accession>
<dbReference type="CDD" id="cd00033">
    <property type="entry name" value="CCP"/>
    <property type="match status" value="2"/>
</dbReference>
<dbReference type="PANTHER" id="PTHR45785:SF12">
    <property type="entry name" value="COMPLEMENT FACTOR H-RELATED PROTEIN 1-RELATED"/>
    <property type="match status" value="1"/>
</dbReference>
<proteinExistence type="predicted"/>
<evidence type="ECO:0000256" key="3">
    <source>
        <dbReference type="ARBA" id="ARBA00023157"/>
    </source>
</evidence>
<feature type="disulfide bond" evidence="4">
    <location>
        <begin position="55"/>
        <end position="82"/>
    </location>
</feature>
<evidence type="ECO:0000256" key="1">
    <source>
        <dbReference type="ARBA" id="ARBA00022659"/>
    </source>
</evidence>
<feature type="domain" description="Sushi" evidence="6">
    <location>
        <begin position="23"/>
        <end position="84"/>
    </location>
</feature>
<sequence length="262" mass="29373">MRLSVILLFLQLWGNVELSLSQNACSKLPDVPHAHVSQETKKAEYQEGDVVHFPCEPGYISDHTSKYVCTSEGWLVIRRGMCYSCSKLPDVPHGRVTEETRKAHYQEGDMIHFTCEPGYTSDLTIKYICASEGWLAVRQGLCYYSCQVGEMPPDLYVAGLPPSNKTIKNGHKLRFLCGNDFKLDGSEEIECLETGEWSAPFPTCSAYCDKLSNEKLSMNFTSDKDRYMNGDVIEYQCVIPDAAAEGTATCTDGKWIKTVECK</sequence>
<gene>
    <name evidence="8" type="primary">cfhl4</name>
</gene>
<protein>
    <submittedName>
        <fullName evidence="8">Complement factor H like 4</fullName>
    </submittedName>
</protein>
<dbReference type="InterPro" id="IPR051503">
    <property type="entry name" value="ComplSys_Reg/VirEntry_Med"/>
</dbReference>
<dbReference type="GO" id="GO:0001851">
    <property type="term" value="F:complement component C3b binding"/>
    <property type="evidence" value="ECO:0007669"/>
    <property type="project" value="TreeGrafter"/>
</dbReference>
<feature type="domain" description="Sushi" evidence="6">
    <location>
        <begin position="144"/>
        <end position="206"/>
    </location>
</feature>
<organism evidence="7 8">
    <name type="scientific">Stegastes partitus</name>
    <name type="common">bicolor damselfish</name>
    <dbReference type="NCBI Taxonomy" id="144197"/>
    <lineage>
        <taxon>Eukaryota</taxon>
        <taxon>Metazoa</taxon>
        <taxon>Chordata</taxon>
        <taxon>Craniata</taxon>
        <taxon>Vertebrata</taxon>
        <taxon>Euteleostomi</taxon>
        <taxon>Actinopterygii</taxon>
        <taxon>Neopterygii</taxon>
        <taxon>Teleostei</taxon>
        <taxon>Neoteleostei</taxon>
        <taxon>Acanthomorphata</taxon>
        <taxon>Ovalentaria</taxon>
        <taxon>Pomacentridae</taxon>
        <taxon>Stegastes</taxon>
    </lineage>
</organism>
<dbReference type="SMART" id="SM00032">
    <property type="entry name" value="CCP"/>
    <property type="match status" value="4"/>
</dbReference>
<dbReference type="AlphaFoldDB" id="A0A9Y4KK95"/>
<dbReference type="InterPro" id="IPR035976">
    <property type="entry name" value="Sushi/SCR/CCP_sf"/>
</dbReference>
<feature type="signal peptide" evidence="5">
    <location>
        <begin position="1"/>
        <end position="18"/>
    </location>
</feature>
<dbReference type="Proteomes" id="UP000694891">
    <property type="component" value="Unplaced"/>
</dbReference>
<dbReference type="InterPro" id="IPR000436">
    <property type="entry name" value="Sushi_SCR_CCP_dom"/>
</dbReference>
<keyword evidence="3 4" id="KW-1015">Disulfide bond</keyword>
<dbReference type="RefSeq" id="XP_008293942.1">
    <property type="nucleotide sequence ID" value="XM_008295720.1"/>
</dbReference>
<feature type="chain" id="PRO_5041203954" evidence="5">
    <location>
        <begin position="19"/>
        <end position="262"/>
    </location>
</feature>
<evidence type="ECO:0000313" key="7">
    <source>
        <dbReference type="Proteomes" id="UP000694891"/>
    </source>
</evidence>
<dbReference type="SUPFAM" id="SSF57535">
    <property type="entry name" value="Complement control module/SCR domain"/>
    <property type="match status" value="3"/>
</dbReference>
<name>A0A9Y4KK95_9TELE</name>
<evidence type="ECO:0000256" key="4">
    <source>
        <dbReference type="PROSITE-ProRule" id="PRU00302"/>
    </source>
</evidence>
<dbReference type="PANTHER" id="PTHR45785">
    <property type="entry name" value="COMPLEMENT FACTOR H-RELATED"/>
    <property type="match status" value="1"/>
</dbReference>